<reference evidence="2 3" key="1">
    <citation type="submission" date="2023-02" db="EMBL/GenBank/DDBJ databases">
        <title>LHISI_Scaffold_Assembly.</title>
        <authorList>
            <person name="Stuart O.P."/>
            <person name="Cleave R."/>
            <person name="Magrath M.J.L."/>
            <person name="Mikheyev A.S."/>
        </authorList>
    </citation>
    <scope>NUCLEOTIDE SEQUENCE [LARGE SCALE GENOMIC DNA]</scope>
    <source>
        <strain evidence="2">Daus_M_001</strain>
        <tissue evidence="2">Leg muscle</tissue>
    </source>
</reference>
<feature type="domain" description="BTB" evidence="1">
    <location>
        <begin position="10"/>
        <end position="63"/>
    </location>
</feature>
<dbReference type="PANTHER" id="PTHR45774:SF4">
    <property type="entry name" value="AXUNDEAD, ISOFORM F"/>
    <property type="match status" value="1"/>
</dbReference>
<dbReference type="PANTHER" id="PTHR45774">
    <property type="entry name" value="BTB/POZ DOMAIN-CONTAINING"/>
    <property type="match status" value="1"/>
</dbReference>
<name>A0ABQ9I3A8_9NEOP</name>
<dbReference type="InterPro" id="IPR011705">
    <property type="entry name" value="BACK"/>
</dbReference>
<keyword evidence="3" id="KW-1185">Reference proteome</keyword>
<dbReference type="Gene3D" id="3.30.710.10">
    <property type="entry name" value="Potassium Channel Kv1.1, Chain A"/>
    <property type="match status" value="1"/>
</dbReference>
<dbReference type="InterPro" id="IPR000210">
    <property type="entry name" value="BTB/POZ_dom"/>
</dbReference>
<dbReference type="Pfam" id="PF00651">
    <property type="entry name" value="BTB"/>
    <property type="match status" value="1"/>
</dbReference>
<dbReference type="PROSITE" id="PS50097">
    <property type="entry name" value="BTB"/>
    <property type="match status" value="1"/>
</dbReference>
<proteinExistence type="predicted"/>
<evidence type="ECO:0000313" key="3">
    <source>
        <dbReference type="Proteomes" id="UP001159363"/>
    </source>
</evidence>
<sequence length="248" mass="28136">MKNGEEIVKKACKAILARVSPVFEKMFFGSAASQDRVKITNVEEDIFDGLLMHAYGGKWDFRSKDRAVALYLAASAYEMKDLQNVCMEYLWPRILSDVWIFLYMPNMPEFEHMTAAAVKVFARCASEGFISEQFILITHEALVTIVSQVALNVRSELDVFDGVVRWSKAQCAKQELEVTRENLRSVAGAAINMVRFLAMTHGEFESSPMLSDILSAEEKVLLLTRNIYKKKSSSMNQLCCLVKPRLRI</sequence>
<dbReference type="SUPFAM" id="SSF54695">
    <property type="entry name" value="POZ domain"/>
    <property type="match status" value="1"/>
</dbReference>
<dbReference type="Pfam" id="PF07707">
    <property type="entry name" value="BACK"/>
    <property type="match status" value="1"/>
</dbReference>
<evidence type="ECO:0000313" key="2">
    <source>
        <dbReference type="EMBL" id="KAJ8890468.1"/>
    </source>
</evidence>
<comment type="caution">
    <text evidence="2">The sequence shown here is derived from an EMBL/GenBank/DDBJ whole genome shotgun (WGS) entry which is preliminary data.</text>
</comment>
<dbReference type="Proteomes" id="UP001159363">
    <property type="component" value="Chromosome 3"/>
</dbReference>
<gene>
    <name evidence="2" type="ORF">PR048_009977</name>
</gene>
<evidence type="ECO:0000259" key="1">
    <source>
        <dbReference type="PROSITE" id="PS50097"/>
    </source>
</evidence>
<dbReference type="Gene3D" id="1.25.40.420">
    <property type="match status" value="1"/>
</dbReference>
<dbReference type="SMART" id="SM00225">
    <property type="entry name" value="BTB"/>
    <property type="match status" value="1"/>
</dbReference>
<protein>
    <recommendedName>
        <fullName evidence="1">BTB domain-containing protein</fullName>
    </recommendedName>
</protein>
<accession>A0ABQ9I3A8</accession>
<dbReference type="CDD" id="cd18186">
    <property type="entry name" value="BTB_POZ_ZBTB_KLHL-like"/>
    <property type="match status" value="1"/>
</dbReference>
<dbReference type="InterPro" id="IPR011333">
    <property type="entry name" value="SKP1/BTB/POZ_sf"/>
</dbReference>
<dbReference type="EMBL" id="JARBHB010000003">
    <property type="protein sequence ID" value="KAJ8890468.1"/>
    <property type="molecule type" value="Genomic_DNA"/>
</dbReference>
<organism evidence="2 3">
    <name type="scientific">Dryococelus australis</name>
    <dbReference type="NCBI Taxonomy" id="614101"/>
    <lineage>
        <taxon>Eukaryota</taxon>
        <taxon>Metazoa</taxon>
        <taxon>Ecdysozoa</taxon>
        <taxon>Arthropoda</taxon>
        <taxon>Hexapoda</taxon>
        <taxon>Insecta</taxon>
        <taxon>Pterygota</taxon>
        <taxon>Neoptera</taxon>
        <taxon>Polyneoptera</taxon>
        <taxon>Phasmatodea</taxon>
        <taxon>Verophasmatodea</taxon>
        <taxon>Anareolatae</taxon>
        <taxon>Phasmatidae</taxon>
        <taxon>Eurycanthinae</taxon>
        <taxon>Dryococelus</taxon>
    </lineage>
</organism>